<feature type="chain" id="PRO_5042278079" description="Amine oxidase" evidence="5">
    <location>
        <begin position="22"/>
        <end position="530"/>
    </location>
</feature>
<dbReference type="Proteomes" id="UP001194746">
    <property type="component" value="Unassembled WGS sequence"/>
</dbReference>
<dbReference type="EMBL" id="VCAU01000054">
    <property type="protein sequence ID" value="KAF9887922.1"/>
    <property type="molecule type" value="Genomic_DNA"/>
</dbReference>
<evidence type="ECO:0000256" key="4">
    <source>
        <dbReference type="RuleBase" id="RU362067"/>
    </source>
</evidence>
<comment type="caution">
    <text evidence="7">The sequence shown here is derived from an EMBL/GenBank/DDBJ whole genome shotgun (WGS) entry which is preliminary data.</text>
</comment>
<dbReference type="InterPro" id="IPR002937">
    <property type="entry name" value="Amino_oxidase"/>
</dbReference>
<protein>
    <recommendedName>
        <fullName evidence="4">Amine oxidase</fullName>
        <ecNumber evidence="4">1.4.3.-</ecNumber>
    </recommendedName>
</protein>
<feature type="signal peptide" evidence="5">
    <location>
        <begin position="1"/>
        <end position="21"/>
    </location>
</feature>
<keyword evidence="4" id="KW-0285">Flavoprotein</keyword>
<dbReference type="PANTHER" id="PTHR10742:SF313">
    <property type="entry name" value="AMINE OXIDASE"/>
    <property type="match status" value="1"/>
</dbReference>
<accession>A0AAD4GSR4</accession>
<dbReference type="Gene3D" id="3.90.660.10">
    <property type="match status" value="1"/>
</dbReference>
<proteinExistence type="inferred from homology"/>
<evidence type="ECO:0000256" key="2">
    <source>
        <dbReference type="ARBA" id="ARBA00023002"/>
    </source>
</evidence>
<sequence length="530" mass="59775">MFSALSLSLLLAASAIQPVAAYVAQRKIDERTCKTTTKTTVAILGGGMAGLTAAQALHNESMNDFLILEYRDTLGGRMWHTEFGQDEKGDPYTVELGANWIQGIGSNTTENPIWHLAKKHGLKNTYSNYDSILTYDEHGFSNYTDLLDSYDETSDVASKESGRLLIQNIQDETARSGYALAGWRPGQNDMKAQAVEWWNWDWETAWTPDTSSFIFGMAGDNLTFNQFGPDNNLAVDPRGFRTIITDEAKTFLHEDQVHLNTEVTGIDYSPTGVTIHTKTGDCIRAAYAICTFSLGVLQNSPLKFTPDLPLWKRTAIQSFNMGTYTKIFLQFNETFWPEDTQYFLYASPTERGYYPVWQSLSTPGFLPGSNIIFVTVVQDQAYRAERQSDEETKQEVLAVLRDMFPDKHVPDPIAFMYPRWSMEPWAHGSYSNWPPGTTLEMHQNLRANVDRLWWAGEAGSASYFGFLQGAWFEGREAAMQIVGLLQDRCVRIYGERSCGDRVHYDPLRGSSPVDAYTLINGWPVNSTHLE</sequence>
<evidence type="ECO:0000313" key="7">
    <source>
        <dbReference type="EMBL" id="KAF9887922.1"/>
    </source>
</evidence>
<dbReference type="GO" id="GO:0016491">
    <property type="term" value="F:oxidoreductase activity"/>
    <property type="evidence" value="ECO:0007669"/>
    <property type="project" value="UniProtKB-KW"/>
</dbReference>
<gene>
    <name evidence="7" type="ORF">FE257_009444</name>
</gene>
<organism evidence="7 8">
    <name type="scientific">Aspergillus nanangensis</name>
    <dbReference type="NCBI Taxonomy" id="2582783"/>
    <lineage>
        <taxon>Eukaryota</taxon>
        <taxon>Fungi</taxon>
        <taxon>Dikarya</taxon>
        <taxon>Ascomycota</taxon>
        <taxon>Pezizomycotina</taxon>
        <taxon>Eurotiomycetes</taxon>
        <taxon>Eurotiomycetidae</taxon>
        <taxon>Eurotiales</taxon>
        <taxon>Aspergillaceae</taxon>
        <taxon>Aspergillus</taxon>
        <taxon>Aspergillus subgen. Circumdati</taxon>
    </lineage>
</organism>
<feature type="domain" description="Amine oxidase" evidence="6">
    <location>
        <begin position="48"/>
        <end position="481"/>
    </location>
</feature>
<evidence type="ECO:0000313" key="8">
    <source>
        <dbReference type="Proteomes" id="UP001194746"/>
    </source>
</evidence>
<feature type="binding site" evidence="3">
    <location>
        <position position="263"/>
    </location>
    <ligand>
        <name>FAD</name>
        <dbReference type="ChEBI" id="CHEBI:57692"/>
    </ligand>
</feature>
<dbReference type="Gene3D" id="3.50.50.60">
    <property type="entry name" value="FAD/NAD(P)-binding domain"/>
    <property type="match status" value="1"/>
</dbReference>
<comment type="cofactor">
    <cofactor evidence="1 4">
        <name>FAD</name>
        <dbReference type="ChEBI" id="CHEBI:57692"/>
    </cofactor>
</comment>
<dbReference type="EC" id="1.4.3.-" evidence="4"/>
<evidence type="ECO:0000256" key="1">
    <source>
        <dbReference type="ARBA" id="ARBA00001974"/>
    </source>
</evidence>
<dbReference type="InterPro" id="IPR036188">
    <property type="entry name" value="FAD/NAD-bd_sf"/>
</dbReference>
<dbReference type="InterPro" id="IPR001613">
    <property type="entry name" value="Flavin_amine_oxidase"/>
</dbReference>
<dbReference type="GO" id="GO:0006598">
    <property type="term" value="P:polyamine catabolic process"/>
    <property type="evidence" value="ECO:0007669"/>
    <property type="project" value="TreeGrafter"/>
</dbReference>
<reference evidence="7" key="1">
    <citation type="journal article" date="2019" name="Beilstein J. Org. Chem.">
        <title>Nanangenines: drimane sesquiterpenoids as the dominant metabolite cohort of a novel Australian fungus, Aspergillus nanangensis.</title>
        <authorList>
            <person name="Lacey H.J."/>
            <person name="Gilchrist C.L.M."/>
            <person name="Crombie A."/>
            <person name="Kalaitzis J.A."/>
            <person name="Vuong D."/>
            <person name="Rutledge P.J."/>
            <person name="Turner P."/>
            <person name="Pitt J.I."/>
            <person name="Lacey E."/>
            <person name="Chooi Y.H."/>
            <person name="Piggott A.M."/>
        </authorList>
    </citation>
    <scope>NUCLEOTIDE SEQUENCE</scope>
    <source>
        <strain evidence="7">MST-FP2251</strain>
    </source>
</reference>
<dbReference type="SUPFAM" id="SSF51905">
    <property type="entry name" value="FAD/NAD(P)-binding domain"/>
    <property type="match status" value="1"/>
</dbReference>
<dbReference type="InterPro" id="IPR050281">
    <property type="entry name" value="Flavin_monoamine_oxidase"/>
</dbReference>
<name>A0AAD4GSR4_ASPNN</name>
<evidence type="ECO:0000256" key="3">
    <source>
        <dbReference type="PIRSR" id="PIRSR601613-1"/>
    </source>
</evidence>
<evidence type="ECO:0000256" key="5">
    <source>
        <dbReference type="SAM" id="SignalP"/>
    </source>
</evidence>
<dbReference type="Pfam" id="PF01593">
    <property type="entry name" value="Amino_oxidase"/>
    <property type="match status" value="1"/>
</dbReference>
<keyword evidence="2 4" id="KW-0560">Oxidoreductase</keyword>
<dbReference type="PANTHER" id="PTHR10742">
    <property type="entry name" value="FLAVIN MONOAMINE OXIDASE"/>
    <property type="match status" value="1"/>
</dbReference>
<keyword evidence="4" id="KW-0274">FAD</keyword>
<keyword evidence="8" id="KW-1185">Reference proteome</keyword>
<evidence type="ECO:0000259" key="6">
    <source>
        <dbReference type="Pfam" id="PF01593"/>
    </source>
</evidence>
<dbReference type="SUPFAM" id="SSF54373">
    <property type="entry name" value="FAD-linked reductases, C-terminal domain"/>
    <property type="match status" value="1"/>
</dbReference>
<keyword evidence="5" id="KW-0732">Signal</keyword>
<reference evidence="7" key="2">
    <citation type="submission" date="2020-02" db="EMBL/GenBank/DDBJ databases">
        <authorList>
            <person name="Gilchrist C.L.M."/>
            <person name="Chooi Y.-H."/>
        </authorList>
    </citation>
    <scope>NUCLEOTIDE SEQUENCE</scope>
    <source>
        <strain evidence="7">MST-FP2251</strain>
    </source>
</reference>
<dbReference type="AlphaFoldDB" id="A0AAD4GSR4"/>
<comment type="similarity">
    <text evidence="4">Belongs to the flavin monoamine oxidase family.</text>
</comment>
<dbReference type="PRINTS" id="PR00757">
    <property type="entry name" value="AMINEOXDASEF"/>
</dbReference>